<dbReference type="InterPro" id="IPR002716">
    <property type="entry name" value="PIN_dom"/>
</dbReference>
<dbReference type="AlphaFoldDB" id="A0A7U7G8N3"/>
<dbReference type="EMBL" id="CBTK010000031">
    <property type="protein sequence ID" value="CDH43619.1"/>
    <property type="molecule type" value="Genomic_DNA"/>
</dbReference>
<keyword evidence="3" id="KW-1185">Reference proteome</keyword>
<evidence type="ECO:0000313" key="2">
    <source>
        <dbReference type="EMBL" id="CDH43619.1"/>
    </source>
</evidence>
<reference evidence="2 3" key="1">
    <citation type="journal article" date="2014" name="ISME J.">
        <title>Candidatus Competibacter-lineage genomes retrieved from metagenomes reveal functional metabolic diversity.</title>
        <authorList>
            <person name="McIlroy S.J."/>
            <person name="Albertsen M."/>
            <person name="Andresen E.K."/>
            <person name="Saunders A.M."/>
            <person name="Kristiansen R."/>
            <person name="Stokholm-Bjerregaard M."/>
            <person name="Nielsen K.L."/>
            <person name="Nielsen P.H."/>
        </authorList>
    </citation>
    <scope>NUCLEOTIDE SEQUENCE [LARGE SCALE GENOMIC DNA]</scope>
    <source>
        <strain evidence="2 3">Run_B_J11</strain>
    </source>
</reference>
<name>A0A7U7G8N3_9GAMM</name>
<dbReference type="SUPFAM" id="SSF88723">
    <property type="entry name" value="PIN domain-like"/>
    <property type="match status" value="1"/>
</dbReference>
<proteinExistence type="predicted"/>
<evidence type="ECO:0000313" key="3">
    <source>
        <dbReference type="Proteomes" id="UP000019184"/>
    </source>
</evidence>
<comment type="caution">
    <text evidence="2">The sequence shown here is derived from an EMBL/GenBank/DDBJ whole genome shotgun (WGS) entry which is preliminary data.</text>
</comment>
<dbReference type="PANTHER" id="PTHR36173">
    <property type="entry name" value="RIBONUCLEASE VAPC16-RELATED"/>
    <property type="match status" value="1"/>
</dbReference>
<dbReference type="CDD" id="cd09872">
    <property type="entry name" value="PIN_Sll0205-like"/>
    <property type="match status" value="1"/>
</dbReference>
<dbReference type="Proteomes" id="UP000019184">
    <property type="component" value="Unassembled WGS sequence"/>
</dbReference>
<dbReference type="Pfam" id="PF01850">
    <property type="entry name" value="PIN"/>
    <property type="match status" value="1"/>
</dbReference>
<accession>A0A7U7G8N3</accession>
<sequence>MRFLIDTQLAFWWQTGDRKIPIEARTLVKQSVEPVLVSRVSLWELAIKANVGKLKIDLALFAEQVSVIGFSWLPIENEHVLQVATLPLFDDHKDPFDRLLVAQSLSEPLILLTTDAKLARYGSTIRVV</sequence>
<dbReference type="OrthoDB" id="9798990at2"/>
<dbReference type="PANTHER" id="PTHR36173:SF2">
    <property type="entry name" value="RIBONUCLEASE VAPC16"/>
    <property type="match status" value="1"/>
</dbReference>
<dbReference type="InterPro" id="IPR041705">
    <property type="entry name" value="PIN_Sll0205"/>
</dbReference>
<feature type="domain" description="PIN" evidence="1">
    <location>
        <begin position="4"/>
        <end position="121"/>
    </location>
</feature>
<organism evidence="2 3">
    <name type="scientific">Candidatus Contendobacter odensis Run_B_J11</name>
    <dbReference type="NCBI Taxonomy" id="1400861"/>
    <lineage>
        <taxon>Bacteria</taxon>
        <taxon>Pseudomonadati</taxon>
        <taxon>Pseudomonadota</taxon>
        <taxon>Gammaproteobacteria</taxon>
        <taxon>Candidatus Competibacteraceae</taxon>
        <taxon>Candidatus Contendibacter</taxon>
    </lineage>
</organism>
<dbReference type="Gene3D" id="3.40.50.1010">
    <property type="entry name" value="5'-nuclease"/>
    <property type="match status" value="1"/>
</dbReference>
<dbReference type="InterPro" id="IPR029060">
    <property type="entry name" value="PIN-like_dom_sf"/>
</dbReference>
<protein>
    <recommendedName>
        <fullName evidence="1">PIN domain-containing protein</fullName>
    </recommendedName>
</protein>
<evidence type="ECO:0000259" key="1">
    <source>
        <dbReference type="Pfam" id="PF01850"/>
    </source>
</evidence>
<gene>
    <name evidence="2" type="ORF">BN874_1260027</name>
</gene>
<dbReference type="InterPro" id="IPR052919">
    <property type="entry name" value="TA_system_RNase"/>
</dbReference>
<dbReference type="RefSeq" id="WP_034430684.1">
    <property type="nucleotide sequence ID" value="NZ_CBTK010000031.1"/>
</dbReference>